<gene>
    <name evidence="2" type="ORF">OFUS_LOCUS19194</name>
</gene>
<organism evidence="2 3">
    <name type="scientific">Owenia fusiformis</name>
    <name type="common">Polychaete worm</name>
    <dbReference type="NCBI Taxonomy" id="6347"/>
    <lineage>
        <taxon>Eukaryota</taxon>
        <taxon>Metazoa</taxon>
        <taxon>Spiralia</taxon>
        <taxon>Lophotrochozoa</taxon>
        <taxon>Annelida</taxon>
        <taxon>Polychaeta</taxon>
        <taxon>Sedentaria</taxon>
        <taxon>Canalipalpata</taxon>
        <taxon>Sabellida</taxon>
        <taxon>Oweniida</taxon>
        <taxon>Oweniidae</taxon>
        <taxon>Owenia</taxon>
    </lineage>
</organism>
<feature type="signal peptide" evidence="1">
    <location>
        <begin position="1"/>
        <end position="34"/>
    </location>
</feature>
<evidence type="ECO:0000256" key="1">
    <source>
        <dbReference type="SAM" id="SignalP"/>
    </source>
</evidence>
<dbReference type="AlphaFoldDB" id="A0A8S4PSI2"/>
<reference evidence="2" key="1">
    <citation type="submission" date="2022-03" db="EMBL/GenBank/DDBJ databases">
        <authorList>
            <person name="Martin C."/>
        </authorList>
    </citation>
    <scope>NUCLEOTIDE SEQUENCE</scope>
</reference>
<dbReference type="SUPFAM" id="SSF49899">
    <property type="entry name" value="Concanavalin A-like lectins/glucanases"/>
    <property type="match status" value="1"/>
</dbReference>
<dbReference type="InterPro" id="IPR013320">
    <property type="entry name" value="ConA-like_dom_sf"/>
</dbReference>
<keyword evidence="1" id="KW-0732">Signal</keyword>
<proteinExistence type="predicted"/>
<sequence length="664" mass="75047">MIPVKLTPGNMAKVKMKLSIAGIILLGLLDTVCSQSQSFGTLIELNDDQQEKCAVQANFIEDPANCCGFIRCINGFSGPPLNINGVYGIRMDCPSSSIWHPERCMCVDVNLYDFACPADTCTIREIDGYCGEFLGDDECCLEQIDIRGHSPFDNAQTYKQINDTHYEFKGTIQGCPKGQLFYLDVCCCEGVPEVPPQQCLHYSFDERNIVNNRGIRAMGVHTLPGQEGVFGDGIGFQRDSSLKIDEYTWINSYTFFACLWVKFSEEMEPGIIFHNGEDGGYGATVMLELVVAGNGDRLLVGGVSACDRVEDLVLFINPDDYAGVWKHLCLSLNETGFVSLTINGFANAILERDRLEEFDLVELMLIQIDDARFLANEDWMNADIQEFVGIADIILDDISSFVGNLLGFWIETYDVLLIRIIDWILHKGKRDDLQSILEQLSGDFQEIRPFTTEIMNDLSDIEKEIKNIARTLDLSTEQELLLNAFVKKVKRIRYMFELVDPILVDADTDGRSYSPVTDTLEIGLDLVAFWDYVLSIRANGKKRREIGDIPSINAEDLKILLKTRPKEEWFKYVFEMGEVDVDLKRFLKQNSGQHSRTKRNNIPIPGDPVLLRILGSKQPLRLGEGFVGVIDEFVLCDFIPDMEELQNLYENNIIPEQPLGEWHV</sequence>
<dbReference type="EMBL" id="CAIIXF020000009">
    <property type="protein sequence ID" value="CAH1794514.1"/>
    <property type="molecule type" value="Genomic_DNA"/>
</dbReference>
<keyword evidence="3" id="KW-1185">Reference proteome</keyword>
<accession>A0A8S4PSI2</accession>
<comment type="caution">
    <text evidence="2">The sequence shown here is derived from an EMBL/GenBank/DDBJ whole genome shotgun (WGS) entry which is preliminary data.</text>
</comment>
<name>A0A8S4PSI2_OWEFU</name>
<feature type="chain" id="PRO_5035774226" evidence="1">
    <location>
        <begin position="35"/>
        <end position="664"/>
    </location>
</feature>
<protein>
    <submittedName>
        <fullName evidence="2">Uncharacterized protein</fullName>
    </submittedName>
</protein>
<dbReference type="Proteomes" id="UP000749559">
    <property type="component" value="Unassembled WGS sequence"/>
</dbReference>
<evidence type="ECO:0000313" key="3">
    <source>
        <dbReference type="Proteomes" id="UP000749559"/>
    </source>
</evidence>
<evidence type="ECO:0000313" key="2">
    <source>
        <dbReference type="EMBL" id="CAH1794514.1"/>
    </source>
</evidence>